<dbReference type="GO" id="GO:0016757">
    <property type="term" value="F:glycosyltransferase activity"/>
    <property type="evidence" value="ECO:0007669"/>
    <property type="project" value="UniProtKB-KW"/>
</dbReference>
<proteinExistence type="inferred from homology"/>
<dbReference type="AlphaFoldDB" id="A4ABM0"/>
<keyword evidence="7 10" id="KW-0472">Membrane</keyword>
<dbReference type="InterPro" id="IPR050256">
    <property type="entry name" value="Glycosyltransferase_2"/>
</dbReference>
<feature type="transmembrane region" description="Helical" evidence="10">
    <location>
        <begin position="263"/>
        <end position="289"/>
    </location>
</feature>
<comment type="subcellular location">
    <subcellularLocation>
        <location evidence="1">Cell membrane</location>
        <topology evidence="1">Multi-pass membrane protein</topology>
    </subcellularLocation>
</comment>
<reference evidence="12 13" key="2">
    <citation type="journal article" date="2009" name="PLoS ONE">
        <title>The photosynthetic apparatus and its regulation in the aerobic gammaproteobacterium Congregibacter litoralis gen. nov., sp. nov.</title>
        <authorList>
            <person name="Spring S."/>
            <person name="Lunsdorf H."/>
            <person name="Fuchs B.M."/>
            <person name="Tindall B.J."/>
        </authorList>
    </citation>
    <scope>NUCLEOTIDE SEQUENCE [LARGE SCALE GENOMIC DNA]</scope>
    <source>
        <strain evidence="12">KT71</strain>
    </source>
</reference>
<dbReference type="Gene3D" id="3.90.550.10">
    <property type="entry name" value="Spore Coat Polysaccharide Biosynthesis Protein SpsA, Chain A"/>
    <property type="match status" value="1"/>
</dbReference>
<evidence type="ECO:0000256" key="5">
    <source>
        <dbReference type="ARBA" id="ARBA00022692"/>
    </source>
</evidence>
<dbReference type="Proteomes" id="UP000019205">
    <property type="component" value="Chromosome"/>
</dbReference>
<evidence type="ECO:0000256" key="4">
    <source>
        <dbReference type="ARBA" id="ARBA00022679"/>
    </source>
</evidence>
<evidence type="ECO:0000313" key="13">
    <source>
        <dbReference type="Proteomes" id="UP000019205"/>
    </source>
</evidence>
<evidence type="ECO:0000256" key="9">
    <source>
        <dbReference type="SAM" id="MobiDB-lite"/>
    </source>
</evidence>
<feature type="transmembrane region" description="Helical" evidence="10">
    <location>
        <begin position="230"/>
        <end position="251"/>
    </location>
</feature>
<dbReference type="eggNOG" id="COG0463">
    <property type="taxonomic scope" value="Bacteria"/>
</dbReference>
<dbReference type="FunFam" id="3.90.550.10:FF:000079">
    <property type="entry name" value="Probable glycosyl transferase"/>
    <property type="match status" value="1"/>
</dbReference>
<dbReference type="RefSeq" id="WP_008293599.1">
    <property type="nucleotide sequence ID" value="NZ_CM002299.1"/>
</dbReference>
<dbReference type="PANTHER" id="PTHR48090:SF1">
    <property type="entry name" value="PROPHAGE BACTOPRENOL GLUCOSYL TRANSFERASE HOMOLOG"/>
    <property type="match status" value="1"/>
</dbReference>
<evidence type="ECO:0000256" key="3">
    <source>
        <dbReference type="ARBA" id="ARBA00022676"/>
    </source>
</evidence>
<dbReference type="GO" id="GO:0005886">
    <property type="term" value="C:plasma membrane"/>
    <property type="evidence" value="ECO:0007669"/>
    <property type="project" value="UniProtKB-SubCell"/>
</dbReference>
<keyword evidence="5 10" id="KW-0812">Transmembrane</keyword>
<evidence type="ECO:0000256" key="10">
    <source>
        <dbReference type="SAM" id="Phobius"/>
    </source>
</evidence>
<keyword evidence="6 10" id="KW-1133">Transmembrane helix</keyword>
<evidence type="ECO:0000256" key="2">
    <source>
        <dbReference type="ARBA" id="ARBA00022475"/>
    </source>
</evidence>
<evidence type="ECO:0000256" key="1">
    <source>
        <dbReference type="ARBA" id="ARBA00004651"/>
    </source>
</evidence>
<protein>
    <submittedName>
        <fullName evidence="12">Glycosyltransferase involved in cell wall biogenesis</fullName>
    </submittedName>
</protein>
<accession>A4ABM0</accession>
<dbReference type="InterPro" id="IPR029044">
    <property type="entry name" value="Nucleotide-diphossugar_trans"/>
</dbReference>
<feature type="region of interest" description="Disordered" evidence="9">
    <location>
        <begin position="315"/>
        <end position="340"/>
    </location>
</feature>
<evidence type="ECO:0000256" key="8">
    <source>
        <dbReference type="ARBA" id="ARBA00038152"/>
    </source>
</evidence>
<dbReference type="EMBL" id="AAOA02000004">
    <property type="protein sequence ID" value="EAQ96533.1"/>
    <property type="molecule type" value="Genomic_DNA"/>
</dbReference>
<gene>
    <name evidence="12" type="ORF">KT71_05897</name>
</gene>
<comment type="similarity">
    <text evidence="8">Belongs to the glycosyltransferase 2 family. GtrB subfamily.</text>
</comment>
<keyword evidence="4 12" id="KW-0808">Transferase</keyword>
<evidence type="ECO:0000256" key="7">
    <source>
        <dbReference type="ARBA" id="ARBA00023136"/>
    </source>
</evidence>
<dbReference type="Pfam" id="PF00535">
    <property type="entry name" value="Glycos_transf_2"/>
    <property type="match status" value="1"/>
</dbReference>
<dbReference type="STRING" id="314285.KT71_05897"/>
<name>A4ABM0_9GAMM</name>
<organism evidence="12 13">
    <name type="scientific">Congregibacter litoralis KT71</name>
    <dbReference type="NCBI Taxonomy" id="314285"/>
    <lineage>
        <taxon>Bacteria</taxon>
        <taxon>Pseudomonadati</taxon>
        <taxon>Pseudomonadota</taxon>
        <taxon>Gammaproteobacteria</taxon>
        <taxon>Cellvibrionales</taxon>
        <taxon>Halieaceae</taxon>
        <taxon>Congregibacter</taxon>
    </lineage>
</organism>
<evidence type="ECO:0000256" key="6">
    <source>
        <dbReference type="ARBA" id="ARBA00022989"/>
    </source>
</evidence>
<reference evidence="12 13" key="1">
    <citation type="journal article" date="2007" name="Proc. Natl. Acad. Sci. U.S.A.">
        <title>Characterization of a marine gammaproteobacterium capable of aerobic anoxygenic photosynthesis.</title>
        <authorList>
            <person name="Fuchs B.M."/>
            <person name="Spring S."/>
            <person name="Teeling H."/>
            <person name="Quast C."/>
            <person name="Wulf J."/>
            <person name="Schattenhofer M."/>
            <person name="Yan S."/>
            <person name="Ferriera S."/>
            <person name="Johnson J."/>
            <person name="Glockner F.O."/>
            <person name="Amann R."/>
        </authorList>
    </citation>
    <scope>NUCLEOTIDE SEQUENCE [LARGE SCALE GENOMIC DNA]</scope>
    <source>
        <strain evidence="12">KT71</strain>
    </source>
</reference>
<dbReference type="InterPro" id="IPR001173">
    <property type="entry name" value="Glyco_trans_2-like"/>
</dbReference>
<dbReference type="CDD" id="cd04187">
    <property type="entry name" value="DPM1_like_bac"/>
    <property type="match status" value="1"/>
</dbReference>
<feature type="domain" description="Glycosyltransferase 2-like" evidence="11">
    <location>
        <begin position="6"/>
        <end position="168"/>
    </location>
</feature>
<evidence type="ECO:0000259" key="11">
    <source>
        <dbReference type="Pfam" id="PF00535"/>
    </source>
</evidence>
<feature type="compositionally biased region" description="Basic and acidic residues" evidence="9">
    <location>
        <begin position="330"/>
        <end position="340"/>
    </location>
</feature>
<dbReference type="HOGENOM" id="CLU_033536_0_1_6"/>
<evidence type="ECO:0000313" key="12">
    <source>
        <dbReference type="EMBL" id="EAQ96533.1"/>
    </source>
</evidence>
<comment type="caution">
    <text evidence="12">The sequence shown here is derived from an EMBL/GenBank/DDBJ whole genome shotgun (WGS) entry which is preliminary data.</text>
</comment>
<sequence>MTELLSVVVPVYNEREVLPTFHDRILAVLESLPVSVQLLYVDDGSSDGSSEWLAEKQSDDDRIGVLRLSRNFGKEAAMSAGFDHVEGDAVVVIDADLQDPPELIPTLVEHWREGYDVVYATRESREGEQWLKRQSAALFYRVMDRLSDVPIPRDTGDFRLLSRRAVDALAKLREQHRYMKGLYAWIGYPQKAVPYARDARSLGRSKWSYWRLWNHALEGITSFSAAPLKLATWLGLFTSVLAFAYGLFFLLRTLFLGNPVPGYPSLIVIMLFLGGVQLVCLGIIGEYLARTYNESKGRQLYFVMDYRPSGGLHRRETLADTSEETAVSPRSEENERLQNP</sequence>
<dbReference type="PANTHER" id="PTHR48090">
    <property type="entry name" value="UNDECAPRENYL-PHOSPHATE 4-DEOXY-4-FORMAMIDO-L-ARABINOSE TRANSFERASE-RELATED"/>
    <property type="match status" value="1"/>
</dbReference>
<dbReference type="SUPFAM" id="SSF53448">
    <property type="entry name" value="Nucleotide-diphospho-sugar transferases"/>
    <property type="match status" value="1"/>
</dbReference>
<keyword evidence="13" id="KW-1185">Reference proteome</keyword>
<keyword evidence="2" id="KW-1003">Cell membrane</keyword>
<keyword evidence="3" id="KW-0328">Glycosyltransferase</keyword>